<feature type="transmembrane region" description="Helical" evidence="7">
    <location>
        <begin position="147"/>
        <end position="167"/>
    </location>
</feature>
<evidence type="ECO:0000256" key="7">
    <source>
        <dbReference type="SAM" id="Phobius"/>
    </source>
</evidence>
<dbReference type="Gene3D" id="1.20.1250.20">
    <property type="entry name" value="MFS general substrate transporter like domains"/>
    <property type="match status" value="1"/>
</dbReference>
<organism evidence="8 9">
    <name type="scientific">Candidatus Companilactobacillus pullicola</name>
    <dbReference type="NCBI Taxonomy" id="2838523"/>
    <lineage>
        <taxon>Bacteria</taxon>
        <taxon>Bacillati</taxon>
        <taxon>Bacillota</taxon>
        <taxon>Bacilli</taxon>
        <taxon>Lactobacillales</taxon>
        <taxon>Lactobacillaceae</taxon>
        <taxon>Companilactobacillus</taxon>
    </lineage>
</organism>
<dbReference type="PANTHER" id="PTHR43266:SF2">
    <property type="entry name" value="MAJOR FACILITATOR SUPERFAMILY (MFS) PROFILE DOMAIN-CONTAINING PROTEIN"/>
    <property type="match status" value="1"/>
</dbReference>
<comment type="subcellular location">
    <subcellularLocation>
        <location evidence="1">Cell membrane</location>
        <topology evidence="1">Multi-pass membrane protein</topology>
    </subcellularLocation>
</comment>
<feature type="transmembrane region" description="Helical" evidence="7">
    <location>
        <begin position="12"/>
        <end position="33"/>
    </location>
</feature>
<keyword evidence="6 7" id="KW-0472">Membrane</keyword>
<keyword evidence="4 7" id="KW-0812">Transmembrane</keyword>
<dbReference type="GO" id="GO:0022857">
    <property type="term" value="F:transmembrane transporter activity"/>
    <property type="evidence" value="ECO:0007669"/>
    <property type="project" value="InterPro"/>
</dbReference>
<feature type="non-terminal residue" evidence="8">
    <location>
        <position position="255"/>
    </location>
</feature>
<evidence type="ECO:0000256" key="5">
    <source>
        <dbReference type="ARBA" id="ARBA00022989"/>
    </source>
</evidence>
<accession>A0A9D1ZL82</accession>
<name>A0A9D1ZL82_9LACO</name>
<dbReference type="Proteomes" id="UP000824013">
    <property type="component" value="Unassembled WGS sequence"/>
</dbReference>
<evidence type="ECO:0000256" key="1">
    <source>
        <dbReference type="ARBA" id="ARBA00004651"/>
    </source>
</evidence>
<protein>
    <submittedName>
        <fullName evidence="8">MFS transporter</fullName>
    </submittedName>
</protein>
<feature type="transmembrane region" description="Helical" evidence="7">
    <location>
        <begin position="45"/>
        <end position="65"/>
    </location>
</feature>
<gene>
    <name evidence="8" type="ORF">H9820_01570</name>
</gene>
<evidence type="ECO:0000313" key="8">
    <source>
        <dbReference type="EMBL" id="HIY91615.1"/>
    </source>
</evidence>
<proteinExistence type="predicted"/>
<feature type="transmembrane region" description="Helical" evidence="7">
    <location>
        <begin position="77"/>
        <end position="96"/>
    </location>
</feature>
<dbReference type="AlphaFoldDB" id="A0A9D1ZL82"/>
<dbReference type="PANTHER" id="PTHR43266">
    <property type="entry name" value="MACROLIDE-EFFLUX PROTEIN"/>
    <property type="match status" value="1"/>
</dbReference>
<dbReference type="EMBL" id="DXCM01000016">
    <property type="protein sequence ID" value="HIY91615.1"/>
    <property type="molecule type" value="Genomic_DNA"/>
</dbReference>
<reference evidence="8" key="1">
    <citation type="journal article" date="2021" name="PeerJ">
        <title>Extensive microbial diversity within the chicken gut microbiome revealed by metagenomics and culture.</title>
        <authorList>
            <person name="Gilroy R."/>
            <person name="Ravi A."/>
            <person name="Getino M."/>
            <person name="Pursley I."/>
            <person name="Horton D.L."/>
            <person name="Alikhan N.F."/>
            <person name="Baker D."/>
            <person name="Gharbi K."/>
            <person name="Hall N."/>
            <person name="Watson M."/>
            <person name="Adriaenssens E.M."/>
            <person name="Foster-Nyarko E."/>
            <person name="Jarju S."/>
            <person name="Secka A."/>
            <person name="Antonio M."/>
            <person name="Oren A."/>
            <person name="Chaudhuri R.R."/>
            <person name="La Ragione R."/>
            <person name="Hildebrand F."/>
            <person name="Pallen M.J."/>
        </authorList>
    </citation>
    <scope>NUCLEOTIDE SEQUENCE</scope>
    <source>
        <strain evidence="8">3204</strain>
    </source>
</reference>
<feature type="transmembrane region" description="Helical" evidence="7">
    <location>
        <begin position="173"/>
        <end position="192"/>
    </location>
</feature>
<dbReference type="GO" id="GO:0005886">
    <property type="term" value="C:plasma membrane"/>
    <property type="evidence" value="ECO:0007669"/>
    <property type="project" value="UniProtKB-SubCell"/>
</dbReference>
<dbReference type="InterPro" id="IPR036259">
    <property type="entry name" value="MFS_trans_sf"/>
</dbReference>
<feature type="transmembrane region" description="Helical" evidence="7">
    <location>
        <begin position="219"/>
        <end position="245"/>
    </location>
</feature>
<evidence type="ECO:0000256" key="6">
    <source>
        <dbReference type="ARBA" id="ARBA00023136"/>
    </source>
</evidence>
<dbReference type="SUPFAM" id="SSF103473">
    <property type="entry name" value="MFS general substrate transporter"/>
    <property type="match status" value="1"/>
</dbReference>
<dbReference type="Pfam" id="PF07690">
    <property type="entry name" value="MFS_1"/>
    <property type="match status" value="1"/>
</dbReference>
<feature type="transmembrane region" description="Helical" evidence="7">
    <location>
        <begin position="102"/>
        <end position="126"/>
    </location>
</feature>
<keyword evidence="2" id="KW-0813">Transport</keyword>
<reference evidence="8" key="2">
    <citation type="submission" date="2021-04" db="EMBL/GenBank/DDBJ databases">
        <authorList>
            <person name="Gilroy R."/>
        </authorList>
    </citation>
    <scope>NUCLEOTIDE SEQUENCE</scope>
    <source>
        <strain evidence="8">3204</strain>
    </source>
</reference>
<evidence type="ECO:0000256" key="4">
    <source>
        <dbReference type="ARBA" id="ARBA00022692"/>
    </source>
</evidence>
<comment type="caution">
    <text evidence="8">The sequence shown here is derived from an EMBL/GenBank/DDBJ whole genome shotgun (WGS) entry which is preliminary data.</text>
</comment>
<evidence type="ECO:0000313" key="9">
    <source>
        <dbReference type="Proteomes" id="UP000824013"/>
    </source>
</evidence>
<dbReference type="InterPro" id="IPR011701">
    <property type="entry name" value="MFS"/>
</dbReference>
<keyword evidence="3" id="KW-1003">Cell membrane</keyword>
<evidence type="ECO:0000256" key="3">
    <source>
        <dbReference type="ARBA" id="ARBA00022475"/>
    </source>
</evidence>
<sequence>MELVESDTTKQLIKAGITTVVNDLGASIFNYALSLKLLQVTGSAMGYGTSLIIGPLIGVLVAPWVGNTVDSYQRKHIALIAESALILTLIVYFFVFELFHTNILISAIVVVCLNNITARFFTISYLSSTPQIVTGDHIQKLNSIESTAATVSSILAPAIAGFLFGIMDFKWMIVLQIVTEIMTLFLTMATHFDSNPVDKTKKKIQNLNIFKSLNKYPTVLFFLIVTMCLNITSTALVIGMPYVVIHTLKYSTTIS</sequence>
<keyword evidence="5 7" id="KW-1133">Transmembrane helix</keyword>
<evidence type="ECO:0000256" key="2">
    <source>
        <dbReference type="ARBA" id="ARBA00022448"/>
    </source>
</evidence>